<keyword evidence="2" id="KW-1133">Transmembrane helix</keyword>
<organism evidence="4 5">
    <name type="scientific">Rhodoferax potami</name>
    <dbReference type="NCBI Taxonomy" id="3068338"/>
    <lineage>
        <taxon>Bacteria</taxon>
        <taxon>Pseudomonadati</taxon>
        <taxon>Pseudomonadota</taxon>
        <taxon>Betaproteobacteria</taxon>
        <taxon>Burkholderiales</taxon>
        <taxon>Comamonadaceae</taxon>
        <taxon>Rhodoferax</taxon>
    </lineage>
</organism>
<evidence type="ECO:0000256" key="2">
    <source>
        <dbReference type="SAM" id="Phobius"/>
    </source>
</evidence>
<keyword evidence="2" id="KW-0812">Transmembrane</keyword>
<feature type="domain" description="HAMP" evidence="3">
    <location>
        <begin position="254"/>
        <end position="306"/>
    </location>
</feature>
<accession>A0ABU3KNY1</accession>
<keyword evidence="1" id="KW-0175">Coiled coil</keyword>
<dbReference type="Proteomes" id="UP001321700">
    <property type="component" value="Unassembled WGS sequence"/>
</dbReference>
<evidence type="ECO:0000313" key="5">
    <source>
        <dbReference type="Proteomes" id="UP001321700"/>
    </source>
</evidence>
<dbReference type="Gene3D" id="6.10.340.10">
    <property type="match status" value="1"/>
</dbReference>
<sequence>MKKTTSINRNLTVGLIAIIVFFILQAAGVLTMGRYTEREVVEVARRNTVAQVDLADLSTMAQQIRRYEKEYFIYVNNPEKRAQYQKEWTGTMEKITALLGRMRANGSSALSADDLGRVGQWAAASEFYAAEMTKVFAEVNARANKMQEEAATVQAAEQQAASTKGAKAKEATPVLEGTRMLLPDEANDLIKAGKDRFSAELIKGVATTFAQKSEATLALTTVTNEGFNKMIYGVMASVLIGIGIGVYLLISLPKSVTEPIRNLTTLVDALSRGESTKPVASIKVLEFKNLSAAVERMRIAQELMLQRLQKPR</sequence>
<dbReference type="PROSITE" id="PS50885">
    <property type="entry name" value="HAMP"/>
    <property type="match status" value="1"/>
</dbReference>
<feature type="transmembrane region" description="Helical" evidence="2">
    <location>
        <begin position="230"/>
        <end position="250"/>
    </location>
</feature>
<dbReference type="InterPro" id="IPR003660">
    <property type="entry name" value="HAMP_dom"/>
</dbReference>
<keyword evidence="2" id="KW-0472">Membrane</keyword>
<proteinExistence type="predicted"/>
<evidence type="ECO:0000256" key="1">
    <source>
        <dbReference type="SAM" id="Coils"/>
    </source>
</evidence>
<comment type="caution">
    <text evidence="4">The sequence shown here is derived from an EMBL/GenBank/DDBJ whole genome shotgun (WGS) entry which is preliminary data.</text>
</comment>
<dbReference type="EMBL" id="JAVBIK010000001">
    <property type="protein sequence ID" value="MDT7519451.1"/>
    <property type="molecule type" value="Genomic_DNA"/>
</dbReference>
<dbReference type="RefSeq" id="WP_313875130.1">
    <property type="nucleotide sequence ID" value="NZ_JAVBIK010000001.1"/>
</dbReference>
<evidence type="ECO:0000259" key="3">
    <source>
        <dbReference type="PROSITE" id="PS50885"/>
    </source>
</evidence>
<name>A0ABU3KNY1_9BURK</name>
<feature type="coiled-coil region" evidence="1">
    <location>
        <begin position="129"/>
        <end position="156"/>
    </location>
</feature>
<protein>
    <recommendedName>
        <fullName evidence="3">HAMP domain-containing protein</fullName>
    </recommendedName>
</protein>
<keyword evidence="5" id="KW-1185">Reference proteome</keyword>
<reference evidence="4 5" key="1">
    <citation type="submission" date="2023-08" db="EMBL/GenBank/DDBJ databases">
        <title>Rhodoferax potami sp. nov. and Rhodoferax mekongensis sp. nov., isolated from the Mekong River in Thailand.</title>
        <authorList>
            <person name="Kitikhun S."/>
            <person name="Charoenyingcharoen P."/>
            <person name="Siriarchawattana P."/>
            <person name="Likhitrattanapisal S."/>
            <person name="Nilsakha T."/>
            <person name="Chanpet A."/>
            <person name="Rattanawaree P."/>
            <person name="Ingsriswang S."/>
        </authorList>
    </citation>
    <scope>NUCLEOTIDE SEQUENCE [LARGE SCALE GENOMIC DNA]</scope>
    <source>
        <strain evidence="4 5">TBRC 17660</strain>
    </source>
</reference>
<gene>
    <name evidence="4" type="ORF">RAE19_12150</name>
</gene>
<evidence type="ECO:0000313" key="4">
    <source>
        <dbReference type="EMBL" id="MDT7519451.1"/>
    </source>
</evidence>